<evidence type="ECO:0000256" key="3">
    <source>
        <dbReference type="PROSITE-ProRule" id="PRU00473"/>
    </source>
</evidence>
<dbReference type="Proteomes" id="UP000723714">
    <property type="component" value="Unassembled WGS sequence"/>
</dbReference>
<accession>A0ABS6DAC9</accession>
<evidence type="ECO:0000313" key="9">
    <source>
        <dbReference type="Proteomes" id="UP000723714"/>
    </source>
</evidence>
<dbReference type="CDD" id="cd07185">
    <property type="entry name" value="OmpA_C-like"/>
    <property type="match status" value="1"/>
</dbReference>
<evidence type="ECO:0000256" key="1">
    <source>
        <dbReference type="ARBA" id="ARBA00004370"/>
    </source>
</evidence>
<evidence type="ECO:0000256" key="5">
    <source>
        <dbReference type="SAM" id="MobiDB-lite"/>
    </source>
</evidence>
<comment type="subcellular location">
    <subcellularLocation>
        <location evidence="1">Membrane</location>
    </subcellularLocation>
</comment>
<dbReference type="PANTHER" id="PTHR30329">
    <property type="entry name" value="STATOR ELEMENT OF FLAGELLAR MOTOR COMPLEX"/>
    <property type="match status" value="1"/>
</dbReference>
<dbReference type="EMBL" id="JABACJ020000038">
    <property type="protein sequence ID" value="MBU3878565.1"/>
    <property type="molecule type" value="Genomic_DNA"/>
</dbReference>
<feature type="domain" description="OmpA-like" evidence="7">
    <location>
        <begin position="112"/>
        <end position="233"/>
    </location>
</feature>
<dbReference type="Pfam" id="PF00691">
    <property type="entry name" value="OmpA"/>
    <property type="match status" value="1"/>
</dbReference>
<reference evidence="8 9" key="1">
    <citation type="submission" date="2021-06" db="EMBL/GenBank/DDBJ databases">
        <title>Faecalicatena sp. nov. isolated from porcine feces.</title>
        <authorList>
            <person name="Oh B.S."/>
            <person name="Lee J.H."/>
        </authorList>
    </citation>
    <scope>NUCLEOTIDE SEQUENCE [LARGE SCALE GENOMIC DNA]</scope>
    <source>
        <strain evidence="8 9">AGMB00832</strain>
    </source>
</reference>
<evidence type="ECO:0000256" key="4">
    <source>
        <dbReference type="SAM" id="Coils"/>
    </source>
</evidence>
<sequence>MKRKQRNSGDGQEWLNTYADMITLVLTFFVLLYSISNINMVKLEKVAEAMQKKLGIESKLELKDLPQNMKYPQVGDTKEELTASEAALNEAKEKIESYMQANNAAAEVTQEDDVLYIRFKNEMLFAPDSPDIRQENIRYLDYVGDVLKAKEPEILAVYINGHTADAPDSAWNDRILSSQRADNVAIYLEEQKGIEPKKLISRGYGKNYPIADNSTKEGRDQNRRVDIIILGKDFEWSQLEGDGSGSAQKFDPLTPIDVPGAQSK</sequence>
<dbReference type="InterPro" id="IPR006665">
    <property type="entry name" value="OmpA-like"/>
</dbReference>
<feature type="region of interest" description="Disordered" evidence="5">
    <location>
        <begin position="240"/>
        <end position="264"/>
    </location>
</feature>
<keyword evidence="4" id="KW-0175">Coiled coil</keyword>
<evidence type="ECO:0000256" key="2">
    <source>
        <dbReference type="ARBA" id="ARBA00023136"/>
    </source>
</evidence>
<keyword evidence="8" id="KW-0966">Cell projection</keyword>
<protein>
    <submittedName>
        <fullName evidence="8">Flagellar motor protein MotB</fullName>
    </submittedName>
</protein>
<keyword evidence="6" id="KW-1133">Transmembrane helix</keyword>
<dbReference type="PROSITE" id="PS51123">
    <property type="entry name" value="OMPA_2"/>
    <property type="match status" value="1"/>
</dbReference>
<keyword evidence="8" id="KW-0282">Flagellum</keyword>
<keyword evidence="6" id="KW-0812">Transmembrane</keyword>
<keyword evidence="8" id="KW-0969">Cilium</keyword>
<comment type="caution">
    <text evidence="8">The sequence shown here is derived from an EMBL/GenBank/DDBJ whole genome shotgun (WGS) entry which is preliminary data.</text>
</comment>
<dbReference type="InterPro" id="IPR025713">
    <property type="entry name" value="MotB-like_N_dom"/>
</dbReference>
<keyword evidence="9" id="KW-1185">Reference proteome</keyword>
<dbReference type="Pfam" id="PF13677">
    <property type="entry name" value="MotB_plug"/>
    <property type="match status" value="1"/>
</dbReference>
<evidence type="ECO:0000259" key="7">
    <source>
        <dbReference type="PROSITE" id="PS51123"/>
    </source>
</evidence>
<gene>
    <name evidence="8" type="ORF">HGO97_022465</name>
</gene>
<dbReference type="RefSeq" id="WP_216245405.1">
    <property type="nucleotide sequence ID" value="NZ_JABACJ020000038.1"/>
</dbReference>
<proteinExistence type="predicted"/>
<dbReference type="InterPro" id="IPR050330">
    <property type="entry name" value="Bact_OuterMem_StrucFunc"/>
</dbReference>
<name>A0ABS6DAC9_9FIRM</name>
<evidence type="ECO:0000256" key="6">
    <source>
        <dbReference type="SAM" id="Phobius"/>
    </source>
</evidence>
<feature type="coiled-coil region" evidence="4">
    <location>
        <begin position="74"/>
        <end position="108"/>
    </location>
</feature>
<organism evidence="8 9">
    <name type="scientific">Faecalicatena faecalis</name>
    <dbReference type="NCBI Taxonomy" id="2726362"/>
    <lineage>
        <taxon>Bacteria</taxon>
        <taxon>Bacillati</taxon>
        <taxon>Bacillota</taxon>
        <taxon>Clostridia</taxon>
        <taxon>Lachnospirales</taxon>
        <taxon>Lachnospiraceae</taxon>
        <taxon>Faecalicatena</taxon>
    </lineage>
</organism>
<keyword evidence="2 3" id="KW-0472">Membrane</keyword>
<dbReference type="PANTHER" id="PTHR30329:SF21">
    <property type="entry name" value="LIPOPROTEIN YIAD-RELATED"/>
    <property type="match status" value="1"/>
</dbReference>
<feature type="transmembrane region" description="Helical" evidence="6">
    <location>
        <begin position="15"/>
        <end position="35"/>
    </location>
</feature>
<evidence type="ECO:0000313" key="8">
    <source>
        <dbReference type="EMBL" id="MBU3878565.1"/>
    </source>
</evidence>